<name>A0A9X1L4F1_9FLAO</name>
<dbReference type="AlphaFoldDB" id="A0A9X1L4F1"/>
<dbReference type="EMBL" id="JAJAPW010000004">
    <property type="protein sequence ID" value="MCB4799242.1"/>
    <property type="molecule type" value="Genomic_DNA"/>
</dbReference>
<dbReference type="Gene3D" id="2.40.160.50">
    <property type="entry name" value="membrane protein fhac: a member of the omp85/tpsb transporter family"/>
    <property type="match status" value="1"/>
</dbReference>
<dbReference type="InterPro" id="IPR010827">
    <property type="entry name" value="BamA/TamA_POTRA"/>
</dbReference>
<dbReference type="Gene3D" id="3.10.20.310">
    <property type="entry name" value="membrane protein fhac"/>
    <property type="match status" value="1"/>
</dbReference>
<comment type="caution">
    <text evidence="2">The sequence shown here is derived from an EMBL/GenBank/DDBJ whole genome shotgun (WGS) entry which is preliminary data.</text>
</comment>
<evidence type="ECO:0000313" key="2">
    <source>
        <dbReference type="EMBL" id="MCB4799242.1"/>
    </source>
</evidence>
<accession>A0A9X1L4F1</accession>
<sequence length="473" mass="54890">MGKRFKFIRVFFDSSQINKKLIKSFASNASHNYFELPIGSLEKKMKYLNLKISENGYPFSKTTLTNITLKDSLLHAFLILERNSEKRKIDKILIKGYEKFPKSFLRHYLKLKQNEILNLSEINSKIKQLSNLNFANSLKSPEVLFTKDSTTLYLYMNKLKSNSFDGFLGFGTNEENKQIQFDGYLNLNLINNLNYGESFKLYYKSDENEQQTFEINTTLPYLFKSPIGLNLSLKIFKKDSTFLTSEQTARIHYQLNSRNKIYTGISKTTSNNLLNNTENTSIQDYNSTQFLTSYEFANPTKNNNLLFPMKSIFNIEAKFGNRLTNSTKQKQIHLGLNTYKIFQLNTKNSFYLRNISNILVSDNYYENELYLFGGITSIRGFEENSIYANLYTLLNTEYRYQVAQNLYIHTIFDSAYFENNLTQTKENLFGYGIGLGILTNSGVFRLNFANGKSKYSNFSLSNSKMHISLTSSF</sequence>
<feature type="domain" description="POTRA" evidence="1">
    <location>
        <begin position="88"/>
        <end position="154"/>
    </location>
</feature>
<dbReference type="RefSeq" id="WP_226543753.1">
    <property type="nucleotide sequence ID" value="NZ_JAJAPW010000004.1"/>
</dbReference>
<gene>
    <name evidence="2" type="ORF">LG649_10315</name>
</gene>
<organism evidence="2 3">
    <name type="scientific">Neotamlana laminarinivorans</name>
    <dbReference type="NCBI Taxonomy" id="2883124"/>
    <lineage>
        <taxon>Bacteria</taxon>
        <taxon>Pseudomonadati</taxon>
        <taxon>Bacteroidota</taxon>
        <taxon>Flavobacteriia</taxon>
        <taxon>Flavobacteriales</taxon>
        <taxon>Flavobacteriaceae</taxon>
        <taxon>Neotamlana</taxon>
    </lineage>
</organism>
<evidence type="ECO:0000259" key="1">
    <source>
        <dbReference type="Pfam" id="PF07244"/>
    </source>
</evidence>
<dbReference type="Pfam" id="PF07244">
    <property type="entry name" value="POTRA"/>
    <property type="match status" value="1"/>
</dbReference>
<proteinExistence type="predicted"/>
<reference evidence="2" key="1">
    <citation type="submission" date="2021-10" db="EMBL/GenBank/DDBJ databases">
        <title>Tamlana sargassums sp. nov., and Tamlana laminarinivorans sp. nov., two new bacteria isolated from the brown alga.</title>
        <authorList>
            <person name="Li J."/>
        </authorList>
    </citation>
    <scope>NUCLEOTIDE SEQUENCE</scope>
    <source>
        <strain evidence="2">PT2-4</strain>
    </source>
</reference>
<keyword evidence="3" id="KW-1185">Reference proteome</keyword>
<evidence type="ECO:0000313" key="3">
    <source>
        <dbReference type="Proteomes" id="UP001139199"/>
    </source>
</evidence>
<dbReference type="Proteomes" id="UP001139199">
    <property type="component" value="Unassembled WGS sequence"/>
</dbReference>
<protein>
    <submittedName>
        <fullName evidence="2">Outer membrane protein assembly factor</fullName>
    </submittedName>
</protein>
<dbReference type="GO" id="GO:0019867">
    <property type="term" value="C:outer membrane"/>
    <property type="evidence" value="ECO:0007669"/>
    <property type="project" value="InterPro"/>
</dbReference>